<name>A0A9W6X9V7_9STRA</name>
<evidence type="ECO:0000313" key="4">
    <source>
        <dbReference type="Proteomes" id="UP001165083"/>
    </source>
</evidence>
<evidence type="ECO:0000256" key="2">
    <source>
        <dbReference type="SAM" id="SignalP"/>
    </source>
</evidence>
<feature type="chain" id="PRO_5040756812" evidence="2">
    <location>
        <begin position="16"/>
        <end position="1981"/>
    </location>
</feature>
<evidence type="ECO:0000256" key="1">
    <source>
        <dbReference type="SAM" id="MobiDB-lite"/>
    </source>
</evidence>
<feature type="region of interest" description="Disordered" evidence="1">
    <location>
        <begin position="789"/>
        <end position="818"/>
    </location>
</feature>
<dbReference type="Proteomes" id="UP001165083">
    <property type="component" value="Unassembled WGS sequence"/>
</dbReference>
<keyword evidence="4" id="KW-1185">Reference proteome</keyword>
<dbReference type="OrthoDB" id="123818at2759"/>
<feature type="compositionally biased region" description="Polar residues" evidence="1">
    <location>
        <begin position="37"/>
        <end position="49"/>
    </location>
</feature>
<gene>
    <name evidence="3" type="ORF">Plil01_001461400</name>
</gene>
<feature type="signal peptide" evidence="2">
    <location>
        <begin position="1"/>
        <end position="15"/>
    </location>
</feature>
<dbReference type="EMBL" id="BSXW01001172">
    <property type="protein sequence ID" value="GMF34298.1"/>
    <property type="molecule type" value="Genomic_DNA"/>
</dbReference>
<feature type="region of interest" description="Disordered" evidence="1">
    <location>
        <begin position="500"/>
        <end position="525"/>
    </location>
</feature>
<organism evidence="3 4">
    <name type="scientific">Phytophthora lilii</name>
    <dbReference type="NCBI Taxonomy" id="2077276"/>
    <lineage>
        <taxon>Eukaryota</taxon>
        <taxon>Sar</taxon>
        <taxon>Stramenopiles</taxon>
        <taxon>Oomycota</taxon>
        <taxon>Peronosporomycetes</taxon>
        <taxon>Peronosporales</taxon>
        <taxon>Peronosporaceae</taxon>
        <taxon>Phytophthora</taxon>
    </lineage>
</organism>
<accession>A0A9W6X9V7</accession>
<feature type="region of interest" description="Disordered" evidence="1">
    <location>
        <begin position="15"/>
        <end position="105"/>
    </location>
</feature>
<comment type="caution">
    <text evidence="3">The sequence shown here is derived from an EMBL/GenBank/DDBJ whole genome shotgun (WGS) entry which is preliminary data.</text>
</comment>
<keyword evidence="2" id="KW-0732">Signal</keyword>
<proteinExistence type="predicted"/>
<sequence length="1981" mass="218851">MKVGLCFLVLGVVVAQPPPPPMSGTGSGTSSMPGEPATSTSTGTNSMPMSGTASGTYSTTTGSTSYSTPTSDSNSRPDSASSSSSDFSSDSATTTPSTWGPTWNSYSSGSDNYGDVGYSSGSGWDWDGDAGWDPSSELWHFRPSWNWDSPYPPDGTMYIENWGNPPTPKVPSRRSFYFGAEDGVSLAGATVEGGRADCGWRDWCVHLKFHSSYGVLSDFDAFVLDRYDSADRIYGNGFWYAREDDEGPPRVFGPMVLGGFSPEERTVLENISKRKVEDMAKRFNETRTTTWTLYPDSDEMDVILSFKQLYTLLPGYPDGNTTDSAMNSDVISEWGASDQVLLRVTTKREGSGATSAMMPRVLNFTGSQLFQVEYYSSLEYPEDNSKNLSTAANAMTLDVVFGRRRYGSGLPWNPARPSDACDACNQRVMNHPLVARCLHSSVPEGIFQNIYEQSANELMEWDGGEWKVGDAGAPSNLSYNLNDVVDACFGLRWLLSGDAGDGSWSSDSSGNPNAGDRRSSSGSGFGDAGYRWSNTGSGSGRDYQYNSAGSGWTSDYRDPVYRYDESGSRWSSWGYRDDGSASRFGDIGTRWSSSGYGSASRFGDAGSRWSSSGSSGGPNAGDWPSVRDLRAALSIARETDTGIQCFVESRCPVGTRSFAEAAGRMVVMEHDRAFVRVNFSEPNYRFYIWMELEGLGPEGQFTTPELSSENSPDEIADLIAGAVPNASEYNLDIDVHIFNNSELIAWVNMLNEWMADYYKSGGSESEASAAWASYSASSDEGSSFQFPPVGESSGKGYPNVGENSTIVDGSSPDAGQDNEGPGYWWFAEPYPVPEPQFTVVISLRNVSVVPNILDVIAVGDDVMDGGSSNMSWDARGSELRFQLAPLNLSTFEYVPPPPYVNLTWNEDIPEYPDPYWNGSSIWNDTNVWSICSECADAYSACDNSTSCSIGVRAFLQEALSPSRFSPYELSDYTDAYNRRPWGVDIGPKLRQSAPFFTAEGYRLFMNFVVCLSQSACDLDLSRQAYSYSKGEYIILQPTKLELAPAESVFIVPRNSSGDLDSLVMKYRGKEYQFDFSYDWKMEELRDFILSKMNEHSGDEMSWTLDPYSVNVFDITDQYGAYGLVFNVSFPDLYFIETEQPRFRPRSSDGYNEIVSTHWKALIAADRNNDDEGVWDYSPLVTWRRLSDWLYDLGWDPNFGQKFSNDTIATEDIPICRQCIDSWSRCISNQSCAEMVTYNVLSSFSNERYQTIPRSSIDVSASFGSWWSYSDSHLHSQVQDFFSCLSAESCPVGYAMPSDPAASLVPVTTKFVSHFAVTLPRGKSVLGKVASTWNSISFYPGVSSVRTLEDWLQNNEVDVTVVATVNDDLVRYDFNYYPAVAEFPTFYVEDDGTFFELESAATYASFQLSSNRVQYGQAISWDLLNYWFGQYAESWRLFSYSGDIFSGPQVCHRCPECWEALIRCQNDMDCATSTREVLVPLLRNGTLPLSTNSRSDGRTNVKLDLSAALLSLENEAFQSREGWLAFAHLIHAMSSCGCEVGFGQWNSQGTYLEPTRVIIDSEVVQLKVRLYMYTTLDMWFSGNSYTYNTQEAGSLQDVANNFVNWVTLVANSDPFYIGVEAVDTSIDDVLQSALVTIKLYGLYDEASDSQPLVNPTWIPTFTVTSDDVSAEPPAEVIVTPWKISLQSTNRYPPFDRLLDLLEYGAVSDEIPSSNSSYGGSYSGGSYTSGSNGNGLSTGGSYTDGSSSEDACTRCESLRQACFDDYECNAAISNQLLPALQNMQPYYNDETGLYIFDDSGQILDGVFYNMQTLQAKQKLLAVLTCSAEKWTSTANQDAISCVQKLSDAEFPGVVASFEVTPARSTIVIPNGGELIIYTQSGTYNGVDYSDPMSLASYMENEVLGGYDNSGVRVEAYWNPGSDQPYTVIYKGHTEISTPHLFSENADAIRADSDDMPTQFKFSASTDDVPSIFQPWRMWLDPNN</sequence>
<evidence type="ECO:0000313" key="3">
    <source>
        <dbReference type="EMBL" id="GMF34298.1"/>
    </source>
</evidence>
<reference evidence="3" key="1">
    <citation type="submission" date="2023-04" db="EMBL/GenBank/DDBJ databases">
        <title>Phytophthora lilii NBRC 32176.</title>
        <authorList>
            <person name="Ichikawa N."/>
            <person name="Sato H."/>
            <person name="Tonouchi N."/>
        </authorList>
    </citation>
    <scope>NUCLEOTIDE SEQUENCE</scope>
    <source>
        <strain evidence="3">NBRC 32176</strain>
    </source>
</reference>
<protein>
    <submittedName>
        <fullName evidence="3">Unnamed protein product</fullName>
    </submittedName>
</protein>
<feature type="compositionally biased region" description="Low complexity" evidence="1">
    <location>
        <begin position="500"/>
        <end position="510"/>
    </location>
</feature>
<feature type="compositionally biased region" description="Low complexity" evidence="1">
    <location>
        <begin position="50"/>
        <end position="98"/>
    </location>
</feature>